<keyword evidence="15" id="KW-0131">Cell cycle</keyword>
<evidence type="ECO:0000259" key="18">
    <source>
        <dbReference type="Pfam" id="PF12862"/>
    </source>
</evidence>
<dbReference type="GO" id="GO:0005680">
    <property type="term" value="C:anaphase-promoting complex"/>
    <property type="evidence" value="ECO:0007669"/>
    <property type="project" value="InterPro"/>
</dbReference>
<comment type="similarity">
    <text evidence="4">Belongs to the APC5 family.</text>
</comment>
<proteinExistence type="inferred from homology"/>
<dbReference type="Pfam" id="PF12862">
    <property type="entry name" value="ANAPC5"/>
    <property type="match status" value="2"/>
</dbReference>
<keyword evidence="21" id="KW-1185">Reference proteome</keyword>
<dbReference type="PANTHER" id="PTHR12830:SF9">
    <property type="entry name" value="ANAPHASE-PROMOTING COMPLEX SUBUNIT 5"/>
    <property type="match status" value="1"/>
</dbReference>
<dbReference type="Proteomes" id="UP001347796">
    <property type="component" value="Unassembled WGS sequence"/>
</dbReference>
<evidence type="ECO:0000256" key="1">
    <source>
        <dbReference type="ARBA" id="ARBA00004123"/>
    </source>
</evidence>
<evidence type="ECO:0000256" key="14">
    <source>
        <dbReference type="ARBA" id="ARBA00023242"/>
    </source>
</evidence>
<comment type="function">
    <text evidence="17">Component of the anaphase promoting complex/cyclosome (APC/C), a cell cycle-regulated E3 ubiquitin ligase that controls progression through mitosis and the G1 phase of the cell cycle. The APC/C complex acts by mediating ubiquitination and subsequent degradation of target proteins: it mainly mediates the formation of 'Lys-11'-linked polyubiquitin chains and, to a lower extent, the formation of 'Lys-48'- and 'Lys-63'-linked polyubiquitin chains. The APC/C complex catalyzes assembly of branched 'Lys-11'-/'Lys-48'-linked branched ubiquitin chains on target proteins.</text>
</comment>
<dbReference type="InterPro" id="IPR011990">
    <property type="entry name" value="TPR-like_helical_dom_sf"/>
</dbReference>
<evidence type="ECO:0000256" key="13">
    <source>
        <dbReference type="ARBA" id="ARBA00023212"/>
    </source>
</evidence>
<keyword evidence="6" id="KW-0963">Cytoplasm</keyword>
<feature type="domain" description="Anaphase-promoting complex subunit 5" evidence="18">
    <location>
        <begin position="313"/>
        <end position="411"/>
    </location>
</feature>
<evidence type="ECO:0000256" key="6">
    <source>
        <dbReference type="ARBA" id="ARBA00022490"/>
    </source>
</evidence>
<evidence type="ECO:0000313" key="20">
    <source>
        <dbReference type="EMBL" id="KAK6195947.1"/>
    </source>
</evidence>
<evidence type="ECO:0000256" key="15">
    <source>
        <dbReference type="ARBA" id="ARBA00023306"/>
    </source>
</evidence>
<comment type="caution">
    <text evidence="20">The sequence shown here is derived from an EMBL/GenBank/DDBJ whole genome shotgun (WGS) entry which is preliminary data.</text>
</comment>
<dbReference type="AlphaFoldDB" id="A0AAN8KML5"/>
<keyword evidence="10" id="KW-0498">Mitosis</keyword>
<organism evidence="20 21">
    <name type="scientific">Patella caerulea</name>
    <name type="common">Rayed Mediterranean limpet</name>
    <dbReference type="NCBI Taxonomy" id="87958"/>
    <lineage>
        <taxon>Eukaryota</taxon>
        <taxon>Metazoa</taxon>
        <taxon>Spiralia</taxon>
        <taxon>Lophotrochozoa</taxon>
        <taxon>Mollusca</taxon>
        <taxon>Gastropoda</taxon>
        <taxon>Patellogastropoda</taxon>
        <taxon>Patelloidea</taxon>
        <taxon>Patellidae</taxon>
        <taxon>Patella</taxon>
    </lineage>
</organism>
<name>A0AAN8KML5_PATCE</name>
<dbReference type="EMBL" id="JAZGQO010000001">
    <property type="protein sequence ID" value="KAK6195947.1"/>
    <property type="molecule type" value="Genomic_DNA"/>
</dbReference>
<evidence type="ECO:0000256" key="5">
    <source>
        <dbReference type="ARBA" id="ARBA00016066"/>
    </source>
</evidence>
<protein>
    <recommendedName>
        <fullName evidence="5">Anaphase-promoting complex subunit 5</fullName>
    </recommendedName>
    <alternativeName>
        <fullName evidence="16">Cyclosome subunit 5</fullName>
    </alternativeName>
</protein>
<keyword evidence="11" id="KW-0833">Ubl conjugation pathway</keyword>
<keyword evidence="7" id="KW-0597">Phosphoprotein</keyword>
<evidence type="ECO:0000313" key="21">
    <source>
        <dbReference type="Proteomes" id="UP001347796"/>
    </source>
</evidence>
<evidence type="ECO:0000256" key="12">
    <source>
        <dbReference type="ARBA" id="ARBA00022803"/>
    </source>
</evidence>
<evidence type="ECO:0000256" key="4">
    <source>
        <dbReference type="ARBA" id="ARBA00007450"/>
    </source>
</evidence>
<dbReference type="GO" id="GO:0070979">
    <property type="term" value="P:protein K11-linked ubiquitination"/>
    <property type="evidence" value="ECO:0007669"/>
    <property type="project" value="TreeGrafter"/>
</dbReference>
<feature type="domain" description="Anaphase-promoting complex subunit 5 N-terminal" evidence="19">
    <location>
        <begin position="95"/>
        <end position="213"/>
    </location>
</feature>
<dbReference type="GO" id="GO:0051301">
    <property type="term" value="P:cell division"/>
    <property type="evidence" value="ECO:0007669"/>
    <property type="project" value="UniProtKB-KW"/>
</dbReference>
<dbReference type="Gene3D" id="1.25.40.10">
    <property type="entry name" value="Tetratricopeptide repeat domain"/>
    <property type="match status" value="1"/>
</dbReference>
<evidence type="ECO:0000256" key="17">
    <source>
        <dbReference type="ARBA" id="ARBA00045696"/>
    </source>
</evidence>
<comment type="pathway">
    <text evidence="3">Protein modification; protein ubiquitination.</text>
</comment>
<dbReference type="CDD" id="cd16270">
    <property type="entry name" value="Apc5_N"/>
    <property type="match status" value="1"/>
</dbReference>
<reference evidence="20 21" key="1">
    <citation type="submission" date="2024-01" db="EMBL/GenBank/DDBJ databases">
        <title>The genome of the rayed Mediterranean limpet Patella caerulea (Linnaeus, 1758).</title>
        <authorList>
            <person name="Anh-Thu Weber A."/>
            <person name="Halstead-Nussloch G."/>
        </authorList>
    </citation>
    <scope>NUCLEOTIDE SEQUENCE [LARGE SCALE GENOMIC DNA]</scope>
    <source>
        <strain evidence="20">AATW-2023a</strain>
        <tissue evidence="20">Whole specimen</tissue>
    </source>
</reference>
<accession>A0AAN8KML5</accession>
<evidence type="ECO:0000256" key="2">
    <source>
        <dbReference type="ARBA" id="ARBA00004186"/>
    </source>
</evidence>
<keyword evidence="12" id="KW-0802">TPR repeat</keyword>
<keyword evidence="13" id="KW-0206">Cytoskeleton</keyword>
<evidence type="ECO:0000256" key="10">
    <source>
        <dbReference type="ARBA" id="ARBA00022776"/>
    </source>
</evidence>
<evidence type="ECO:0000256" key="7">
    <source>
        <dbReference type="ARBA" id="ARBA00022553"/>
    </source>
</evidence>
<dbReference type="InterPro" id="IPR026000">
    <property type="entry name" value="Apc5_dom"/>
</dbReference>
<comment type="subcellular location">
    <subcellularLocation>
        <location evidence="2">Cytoplasm</location>
        <location evidence="2">Cytoskeleton</location>
        <location evidence="2">Spindle</location>
    </subcellularLocation>
    <subcellularLocation>
        <location evidence="1">Nucleus</location>
    </subcellularLocation>
</comment>
<evidence type="ECO:0000256" key="3">
    <source>
        <dbReference type="ARBA" id="ARBA00004906"/>
    </source>
</evidence>
<dbReference type="GO" id="GO:0031145">
    <property type="term" value="P:anaphase-promoting complex-dependent catabolic process"/>
    <property type="evidence" value="ECO:0007669"/>
    <property type="project" value="TreeGrafter"/>
</dbReference>
<keyword evidence="8" id="KW-0132">Cell division</keyword>
<sequence length="812" mass="92811">MLHIHNILIKYDALNGGCCKQTESEHSFFSYKQLHSYTRKMSGTDLFTFNTFGKRPMKEQVTPHKLSVLILVHKYQTLRLPTILHEGLMDDSLEEIVFTENEKRDFMTTILDLLQSSDIELKELRAKLHGVVKPVVLDFFFDKLKEIHDDGLQPIMKFFHDINDLVSHDSESKPFISKYSVLGFFFRRMILAFNKLSFSQVTELWAKIKHYYELCFPNNEPEADLAKSLTDSVMSLSGTGGPLTKSCLAQSFEGLQISENTVGGFYSQKQAEYFIAQQASLLHHNESKALSPRKLQDKITVILKANKDLAEAHFLSYLNSLRVKEYCTAIHNLYHYYDRNAKISSTSTTAKDKEDLSIRYAALNVAALHFRFGHHGEAMASLIESIHKAQEVNDHVCLQHALAWLQRFGQQGVAAMAHLIEKSITRSEDLSLPYLTSLGVQVLARHNAFVFEKPASVFEYLEYSDILNCQNFLTGMIQVSYTQKSALWHLFGKSELSSMSSLLVLNLDTIESGVSDNTELSCIALCNLAEKHAERGQYQIATDLLNHAKLRFPVDCVDSHHWMKSEQQINFDRMLNNRKWNLVEQAVINLRVVAEDESNLRNAIYLCEKGEATQAFNQLQKLLEDMKDTTDGKELDFQCRVLLAMSRLYINTGNHTTAIIHVLDCISKARSHHMNYFIAIASVQLAFIQYHMKLPEQALGLLERNMLPVLTNGSIYDQARTLYCYARVQVACARHSQQDKKSALLSAVSVMNLVIELFKKVEAHHRVKDGVYYQARLYNDLGYTAERNKCAHDFKQLDQQHPTLNQMSINAF</sequence>
<evidence type="ECO:0000256" key="8">
    <source>
        <dbReference type="ARBA" id="ARBA00022618"/>
    </source>
</evidence>
<keyword evidence="14" id="KW-0539">Nucleus</keyword>
<evidence type="ECO:0000259" key="19">
    <source>
        <dbReference type="Pfam" id="PF21371"/>
    </source>
</evidence>
<keyword evidence="9" id="KW-0677">Repeat</keyword>
<dbReference type="GO" id="GO:0005819">
    <property type="term" value="C:spindle"/>
    <property type="evidence" value="ECO:0007669"/>
    <property type="project" value="UniProtKB-SubCell"/>
</dbReference>
<dbReference type="InterPro" id="IPR048968">
    <property type="entry name" value="Apc5_N"/>
</dbReference>
<dbReference type="Pfam" id="PF21371">
    <property type="entry name" value="Apc5_N"/>
    <property type="match status" value="1"/>
</dbReference>
<dbReference type="PANTHER" id="PTHR12830">
    <property type="entry name" value="ANAPHASE-PROMOTING COMPLEX SUBUNIT 5"/>
    <property type="match status" value="1"/>
</dbReference>
<gene>
    <name evidence="20" type="ORF">SNE40_001269</name>
</gene>
<evidence type="ECO:0000256" key="16">
    <source>
        <dbReference type="ARBA" id="ARBA00031069"/>
    </source>
</evidence>
<evidence type="ECO:0000256" key="11">
    <source>
        <dbReference type="ARBA" id="ARBA00022786"/>
    </source>
</evidence>
<feature type="domain" description="Anaphase-promoting complex subunit 5" evidence="18">
    <location>
        <begin position="610"/>
        <end position="682"/>
    </location>
</feature>
<evidence type="ECO:0000256" key="9">
    <source>
        <dbReference type="ARBA" id="ARBA00022737"/>
    </source>
</evidence>
<dbReference type="GO" id="GO:0045842">
    <property type="term" value="P:positive regulation of mitotic metaphase/anaphase transition"/>
    <property type="evidence" value="ECO:0007669"/>
    <property type="project" value="TreeGrafter"/>
</dbReference>
<dbReference type="InterPro" id="IPR037679">
    <property type="entry name" value="Apc5"/>
</dbReference>